<dbReference type="InterPro" id="IPR029071">
    <property type="entry name" value="Ubiquitin-like_domsf"/>
</dbReference>
<accession>A0A0S4JV00</accession>
<dbReference type="PROSITE" id="PS51399">
    <property type="entry name" value="SEP"/>
    <property type="match status" value="1"/>
</dbReference>
<gene>
    <name evidence="3" type="ORF">BSAL_39925</name>
</gene>
<feature type="compositionally biased region" description="Low complexity" evidence="1">
    <location>
        <begin position="55"/>
        <end position="75"/>
    </location>
</feature>
<dbReference type="SUPFAM" id="SSF54236">
    <property type="entry name" value="Ubiquitin-like"/>
    <property type="match status" value="1"/>
</dbReference>
<dbReference type="AlphaFoldDB" id="A0A0S4JV00"/>
<dbReference type="GO" id="GO:0005829">
    <property type="term" value="C:cytosol"/>
    <property type="evidence" value="ECO:0007669"/>
    <property type="project" value="TreeGrafter"/>
</dbReference>
<proteinExistence type="predicted"/>
<dbReference type="InterPro" id="IPR036241">
    <property type="entry name" value="NSFL1C_SEP_dom_sf"/>
</dbReference>
<dbReference type="GO" id="GO:0031468">
    <property type="term" value="P:nuclear membrane reassembly"/>
    <property type="evidence" value="ECO:0007669"/>
    <property type="project" value="TreeGrafter"/>
</dbReference>
<keyword evidence="4" id="KW-1185">Reference proteome</keyword>
<dbReference type="Proteomes" id="UP000051952">
    <property type="component" value="Unassembled WGS sequence"/>
</dbReference>
<dbReference type="SUPFAM" id="SSF102848">
    <property type="entry name" value="NSFL1 (p97 ATPase) cofactor p47, SEP domain"/>
    <property type="match status" value="1"/>
</dbReference>
<protein>
    <recommendedName>
        <fullName evidence="2">SEP domain-containing protein</fullName>
    </recommendedName>
</protein>
<feature type="compositionally biased region" description="Polar residues" evidence="1">
    <location>
        <begin position="102"/>
        <end position="118"/>
    </location>
</feature>
<dbReference type="SMART" id="SM00553">
    <property type="entry name" value="SEP"/>
    <property type="match status" value="1"/>
</dbReference>
<dbReference type="InterPro" id="IPR012989">
    <property type="entry name" value="SEP_domain"/>
</dbReference>
<evidence type="ECO:0000313" key="3">
    <source>
        <dbReference type="EMBL" id="CUG92939.1"/>
    </source>
</evidence>
<feature type="domain" description="SEP" evidence="2">
    <location>
        <begin position="174"/>
        <end position="239"/>
    </location>
</feature>
<dbReference type="GO" id="GO:0043130">
    <property type="term" value="F:ubiquitin binding"/>
    <property type="evidence" value="ECO:0007669"/>
    <property type="project" value="TreeGrafter"/>
</dbReference>
<dbReference type="Gene3D" id="3.30.420.210">
    <property type="entry name" value="SEP domain"/>
    <property type="match status" value="1"/>
</dbReference>
<feature type="region of interest" description="Disordered" evidence="1">
    <location>
        <begin position="133"/>
        <end position="163"/>
    </location>
</feature>
<dbReference type="VEuPathDB" id="TriTrypDB:BSAL_39925"/>
<dbReference type="EMBL" id="CYKH01002096">
    <property type="protein sequence ID" value="CUG92939.1"/>
    <property type="molecule type" value="Genomic_DNA"/>
</dbReference>
<dbReference type="OMA" id="NKDHTDK"/>
<organism evidence="3 4">
    <name type="scientific">Bodo saltans</name>
    <name type="common">Flagellated protozoan</name>
    <dbReference type="NCBI Taxonomy" id="75058"/>
    <lineage>
        <taxon>Eukaryota</taxon>
        <taxon>Discoba</taxon>
        <taxon>Euglenozoa</taxon>
        <taxon>Kinetoplastea</taxon>
        <taxon>Metakinetoplastina</taxon>
        <taxon>Eubodonida</taxon>
        <taxon>Bodonidae</taxon>
        <taxon>Bodo</taxon>
    </lineage>
</organism>
<reference evidence="4" key="1">
    <citation type="submission" date="2015-09" db="EMBL/GenBank/DDBJ databases">
        <authorList>
            <consortium name="Pathogen Informatics"/>
        </authorList>
    </citation>
    <scope>NUCLEOTIDE SEQUENCE [LARGE SCALE GENOMIC DNA]</scope>
    <source>
        <strain evidence="4">Lake Konstanz</strain>
    </source>
</reference>
<sequence length="370" mass="39226">MIAPELLARFPHGTSAEDAAAFMRSTGGNLAAAVEMCRAGHQVPSTSADQQAAAARRPIQSSSTSSQAPQRSQRTPGTNNYFVGGGDSSGQAVIAPPAPNNRAGQRTAAAQSGENNFTEDSIENVFAKARENGARQGAANERGGGGDQAFAGSGRRLGHLEGPSPVMQATRRLQRTISITFFENGFQIEDGPLRSFTDDAGARFLESINKGYIPRELVADYGDVDINVNLVDRREEQYTPPPPPAYTAFGGSGRSLGATAASASATVAPPVPDVTKAQGSNTFSVDASEETCKIMFMNLAGVRSEHTVNPTRHTVRDLRIIASNLQGVPQLPLHSFQLMVRDVPPRTLSDDTATIEAVKCKNATIMMKKL</sequence>
<dbReference type="GO" id="GO:0043161">
    <property type="term" value="P:proteasome-mediated ubiquitin-dependent protein catabolic process"/>
    <property type="evidence" value="ECO:0007669"/>
    <property type="project" value="TreeGrafter"/>
</dbReference>
<dbReference type="PANTHER" id="PTHR23333:SF20">
    <property type="entry name" value="NSFL1 COFACTOR P47"/>
    <property type="match status" value="1"/>
</dbReference>
<evidence type="ECO:0000313" key="4">
    <source>
        <dbReference type="Proteomes" id="UP000051952"/>
    </source>
</evidence>
<evidence type="ECO:0000259" key="2">
    <source>
        <dbReference type="PROSITE" id="PS51399"/>
    </source>
</evidence>
<dbReference type="GO" id="GO:0007030">
    <property type="term" value="P:Golgi organization"/>
    <property type="evidence" value="ECO:0007669"/>
    <property type="project" value="TreeGrafter"/>
</dbReference>
<dbReference type="GO" id="GO:0005634">
    <property type="term" value="C:nucleus"/>
    <property type="evidence" value="ECO:0007669"/>
    <property type="project" value="TreeGrafter"/>
</dbReference>
<dbReference type="Gene3D" id="3.10.20.90">
    <property type="entry name" value="Phosphatidylinositol 3-kinase Catalytic Subunit, Chain A, domain 1"/>
    <property type="match status" value="1"/>
</dbReference>
<dbReference type="Pfam" id="PF08059">
    <property type="entry name" value="SEP"/>
    <property type="match status" value="1"/>
</dbReference>
<dbReference type="GO" id="GO:0000045">
    <property type="term" value="P:autophagosome assembly"/>
    <property type="evidence" value="ECO:0007669"/>
    <property type="project" value="TreeGrafter"/>
</dbReference>
<dbReference type="PANTHER" id="PTHR23333">
    <property type="entry name" value="UBX DOMAIN CONTAINING PROTEIN"/>
    <property type="match status" value="1"/>
</dbReference>
<dbReference type="OrthoDB" id="25887at2759"/>
<evidence type="ECO:0000256" key="1">
    <source>
        <dbReference type="SAM" id="MobiDB-lite"/>
    </source>
</evidence>
<dbReference type="GO" id="GO:0061025">
    <property type="term" value="P:membrane fusion"/>
    <property type="evidence" value="ECO:0007669"/>
    <property type="project" value="TreeGrafter"/>
</dbReference>
<feature type="region of interest" description="Disordered" evidence="1">
    <location>
        <begin position="42"/>
        <end position="118"/>
    </location>
</feature>
<name>A0A0S4JV00_BODSA</name>